<evidence type="ECO:0000256" key="11">
    <source>
        <dbReference type="ARBA" id="ARBA00022908"/>
    </source>
</evidence>
<keyword evidence="13" id="KW-0548">Nucleotidyltransferase</keyword>
<keyword evidence="2" id="KW-1188">Viral release from host cell</keyword>
<dbReference type="Pfam" id="PF22936">
    <property type="entry name" value="Pol_BBD"/>
    <property type="match status" value="1"/>
</dbReference>
<evidence type="ECO:0000313" key="22">
    <source>
        <dbReference type="Proteomes" id="UP001151760"/>
    </source>
</evidence>
<dbReference type="InterPro" id="IPR012337">
    <property type="entry name" value="RNaseH-like_sf"/>
</dbReference>
<evidence type="ECO:0000256" key="8">
    <source>
        <dbReference type="ARBA" id="ARBA00022801"/>
    </source>
</evidence>
<keyword evidence="14" id="KW-0917">Virion maturation</keyword>
<keyword evidence="5" id="KW-0479">Metal-binding</keyword>
<dbReference type="PANTHER" id="PTHR42648">
    <property type="entry name" value="TRANSPOSASE, PUTATIVE-RELATED"/>
    <property type="match status" value="1"/>
</dbReference>
<dbReference type="Pfam" id="PF07727">
    <property type="entry name" value="RVT_2"/>
    <property type="match status" value="1"/>
</dbReference>
<proteinExistence type="predicted"/>
<dbReference type="InterPro" id="IPR054722">
    <property type="entry name" value="PolX-like_BBD"/>
</dbReference>
<evidence type="ECO:0000256" key="15">
    <source>
        <dbReference type="ARBA" id="ARBA00023172"/>
    </source>
</evidence>
<evidence type="ECO:0000256" key="12">
    <source>
        <dbReference type="ARBA" id="ARBA00022918"/>
    </source>
</evidence>
<comment type="caution">
    <text evidence="21">The sequence shown here is derived from an EMBL/GenBank/DDBJ whole genome shotgun (WGS) entry which is preliminary data.</text>
</comment>
<dbReference type="Pfam" id="PF13976">
    <property type="entry name" value="gag_pre-integrs"/>
    <property type="match status" value="2"/>
</dbReference>
<keyword evidence="13" id="KW-0239">DNA-directed DNA polymerase</keyword>
<dbReference type="InterPro" id="IPR013103">
    <property type="entry name" value="RVT_2"/>
</dbReference>
<keyword evidence="17" id="KW-0862">Zinc</keyword>
<evidence type="ECO:0000313" key="21">
    <source>
        <dbReference type="EMBL" id="GJS64424.1"/>
    </source>
</evidence>
<dbReference type="InterPro" id="IPR001878">
    <property type="entry name" value="Znf_CCHC"/>
</dbReference>
<sequence length="2213" mass="253296">MSASNQQTLIDSGANDRPPMLEKGIYIPWESRFIRFLDNKFEDEERMWRSIIKGPYERPMIPDPDDTQVDILKPLSKMTESNKKQYIADVKVMNYLLQAIPNDIYNSVDACKNAKEMWDRIKRLMFGSDVINHVRHSRLMDEFDKFVAKEEESLVSVYERLTTLVNIMDHNNVRPIQVAINTKLLNCLQPKWSKYVTMVRHNQTGDTVSYDQLYHSLVQFEPHVQASKAKRAARNHDPLALIAHSNASSSQSHATITQKFSTPTNNRLCTSSNTRNQVVIHDGRVDIQTKYAGYGGNGNRIAGRQNRNQAFNAGNGNDESNQIVQRALRTESNPGKANFQCYNCNEKGHYARDCPKPRVRNAKYYREQMLLAMKDEAGSNLNYEENDFMLDNSFGDETLEELTAAAIMMARIQPANDNGVNKPNYDAKAVSEVNSSHKVIPRGVHEHKNYGKRKTVINTSDDDQIDSNIIFDDPYVENNGGSDEHDSTAHDQYHDVKILAYNALREAENKKRLNNELKKHKVLLQKELETCVESSNSIRRPQSKDTKLKNRVLKNTNDKSSSTHDQNMSSSDSIDSNKRETMNSTVCQSNASVLNTKIVNAINDGSNIVCVSYGKDVFMLSHEKCVARYALSRDSKLIQLVLWIVNSGCSKHMSGNLKLLRYLVKKFMGTVRFRNDHFAAITGYGDYNLESDDLLTGSRDSNLYTISISELATSSPVCLMSKATSTKSWLWHRRLSHLYFGTINQLTSKDLVDGLPKCVESSNSIRRPQSKDTKLKNRVLKNTNDKSSSTHDRNMSSSDSIDSNKRETMNSTLIQLVLLTVDSGCSKHMSGNPKLLRYLVKKFMGTVRFRNDHFAAITGYGDYSDDLLTGSRDSNLYTISISELATSSPVCLMSKATSTKSRLWHRRLSHLYFGTINQLTSKDLVDGLPKCRYDKDHLCSACEQGKIKKASFPLKLVLSTESKLELLHMDLCVPIRVESINGKKYILVIVNDYSRYTWVYFLRTKDEAPDMIIKFINQVQRNLKAQILKIRTDNGTEFKNEKLRSFYEKLGIVHHTSIARMPQQLNRSVVHTRYNKTPYELIRGRKPNVQYFHVFESLCYPINDRDDLGKMKSKADIDIFIGCFESSRGPGLNCLNFQDSLEEINEIPSHQDLDNLFGPLYEEYYALSTTEVSNNSAANTLDVENTSLPSSIIIVDSDALKTFNQGKMALKNKTDAENTIIQKKSRLVAKGYSQQEMDVKTAFSNDPLKEEVFVSQPDGFVDSDFRNHVYHLKKALYGLKQAPRAWYDKLSSFFIEHHFTQGTLVFEDANTEMLKNQGSDLGNTRHASAAPKHDWFKEPERSPTPDSDWNVGKSVDFRPPQTWISKIAEAEKPPLSFNELMSTPIDFSAYVMNNLKIDNLTQEHLVGPAFNLLKGTCRSRVELDKTLLLIMDPGRQVVPVDYFINNDLEYLRGGSSSKKYTTSTTKKMLLSMIFQALKTWLSKYDVYSKKRIIAVTKVKVMKWYDNGYLEEIKVRREDQQLYNFKEGDFLRLHLLDNEDMLLPLVQKKLSNLERDVIFDLGVALRMFTRRIVIVKRVEDLQLGVKSYQKKLNITKPETFRSDISNRTPYTTYNNPQGIIYEDKYKRNRLMGTDELYKFSDGTLTSVRSVLHDIASKLRMDYFQIEDGVVVRYSCSFPRSSQNWRDLPRDIPLDKIEVLRYDTKGLKLEKGIMLTETKLTLEQTQQGTGSIHMLSETPKLLSGIEDSYHRPSDAMHNPSLSTQGIGRCNNYAMLQSIPCSLEFKILGKILLDYPLSYALTTIADVTAVYLQQFWKTVSKVLESKDTVRFKLDTQEIIYTIDMFRDTLKLPVETPDNPFVAPVNIEIIESFVHTVGFKGVVDKVSAFYMKFLAQPWQTMFKVFNHCLTTRTSGHDQTKINVLQLFHAAVNRTNIDYVALLWKKFPSIPPKLEEDYHSIKDDIPLQSTTLIPPPSDDRERDEITEATLLSLTLHKTTLAAEAQENVAKVQEKLAEKEIEKMVKGEEDKESYASKFADSMFNDDDDFGALRRMCRRQGYMIQNMERKCVTTKQFWKTHKKVNQVLHQGVSQLTEKATEDLIKNNLKPCIAATIIEDRDPFRSEVPDLVSHEFNAQTPKIIEDLFKNYVQSNVIQVHPTTTTSTETTSSADLQQQLYFKMKRSLLDRANDPTLWEVLKHKFEKSSTSNTFVETRRGVE</sequence>
<dbReference type="SMART" id="SM00343">
    <property type="entry name" value="ZnF_C2HC"/>
    <property type="match status" value="1"/>
</dbReference>
<dbReference type="Gene3D" id="3.30.420.10">
    <property type="entry name" value="Ribonuclease H-like superfamily/Ribonuclease H"/>
    <property type="match status" value="1"/>
</dbReference>
<feature type="compositionally biased region" description="Basic and acidic residues" evidence="18">
    <location>
        <begin position="1331"/>
        <end position="1343"/>
    </location>
</feature>
<protein>
    <submittedName>
        <fullName evidence="21">Retrovirus-related pol polyprotein from transposon TNT 1-94</fullName>
    </submittedName>
</protein>
<evidence type="ECO:0000256" key="10">
    <source>
        <dbReference type="ARBA" id="ARBA00022842"/>
    </source>
</evidence>
<evidence type="ECO:0000256" key="4">
    <source>
        <dbReference type="ARBA" id="ARBA00022722"/>
    </source>
</evidence>
<feature type="domain" description="CCHC-type" evidence="19">
    <location>
        <begin position="341"/>
        <end position="356"/>
    </location>
</feature>
<keyword evidence="16" id="KW-0511">Multifunctional enzyme</keyword>
<feature type="region of interest" description="Disordered" evidence="18">
    <location>
        <begin position="761"/>
        <end position="804"/>
    </location>
</feature>
<keyword evidence="22" id="KW-1185">Reference proteome</keyword>
<evidence type="ECO:0000256" key="16">
    <source>
        <dbReference type="ARBA" id="ARBA00023268"/>
    </source>
</evidence>
<feature type="region of interest" description="Disordered" evidence="18">
    <location>
        <begin position="533"/>
        <end position="581"/>
    </location>
</feature>
<evidence type="ECO:0000259" key="19">
    <source>
        <dbReference type="PROSITE" id="PS50158"/>
    </source>
</evidence>
<keyword evidence="3" id="KW-0645">Protease</keyword>
<evidence type="ECO:0000256" key="17">
    <source>
        <dbReference type="PROSITE-ProRule" id="PRU00047"/>
    </source>
</evidence>
<dbReference type="Pfam" id="PF14223">
    <property type="entry name" value="Retrotran_gag_2"/>
    <property type="match status" value="1"/>
</dbReference>
<dbReference type="Proteomes" id="UP001151760">
    <property type="component" value="Unassembled WGS sequence"/>
</dbReference>
<reference evidence="21" key="1">
    <citation type="journal article" date="2022" name="Int. J. Mol. Sci.">
        <title>Draft Genome of Tanacetum Coccineum: Genomic Comparison of Closely Related Tanacetum-Family Plants.</title>
        <authorList>
            <person name="Yamashiro T."/>
            <person name="Shiraishi A."/>
            <person name="Nakayama K."/>
            <person name="Satake H."/>
        </authorList>
    </citation>
    <scope>NUCLEOTIDE SEQUENCE</scope>
</reference>
<keyword evidence="7" id="KW-0255">Endonuclease</keyword>
<accession>A0ABQ4XGT8</accession>
<evidence type="ECO:0000256" key="3">
    <source>
        <dbReference type="ARBA" id="ARBA00022670"/>
    </source>
</evidence>
<feature type="compositionally biased region" description="Polar residues" evidence="18">
    <location>
        <begin position="553"/>
        <end position="574"/>
    </location>
</feature>
<evidence type="ECO:0000256" key="2">
    <source>
        <dbReference type="ARBA" id="ARBA00022612"/>
    </source>
</evidence>
<dbReference type="Pfam" id="PF00665">
    <property type="entry name" value="rve"/>
    <property type="match status" value="1"/>
</dbReference>
<evidence type="ECO:0000256" key="5">
    <source>
        <dbReference type="ARBA" id="ARBA00022723"/>
    </source>
</evidence>
<evidence type="ECO:0000256" key="18">
    <source>
        <dbReference type="SAM" id="MobiDB-lite"/>
    </source>
</evidence>
<dbReference type="SUPFAM" id="SSF57756">
    <property type="entry name" value="Retrovirus zinc finger-like domains"/>
    <property type="match status" value="1"/>
</dbReference>
<feature type="region of interest" description="Disordered" evidence="18">
    <location>
        <begin position="1319"/>
        <end position="1352"/>
    </location>
</feature>
<dbReference type="PROSITE" id="PS50158">
    <property type="entry name" value="ZF_CCHC"/>
    <property type="match status" value="1"/>
</dbReference>
<keyword evidence="9" id="KW-0067">ATP-binding</keyword>
<comment type="function">
    <text evidence="1">The aspartyl protease (PR) mediates the proteolytic cleavages of the Gag and Gag-Pol polyproteins after assembly of the VLP.</text>
</comment>
<reference evidence="21" key="2">
    <citation type="submission" date="2022-01" db="EMBL/GenBank/DDBJ databases">
        <authorList>
            <person name="Yamashiro T."/>
            <person name="Shiraishi A."/>
            <person name="Satake H."/>
            <person name="Nakayama K."/>
        </authorList>
    </citation>
    <scope>NUCLEOTIDE SEQUENCE</scope>
</reference>
<dbReference type="PROSITE" id="PS50994">
    <property type="entry name" value="INTEGRASE"/>
    <property type="match status" value="1"/>
</dbReference>
<evidence type="ECO:0000256" key="9">
    <source>
        <dbReference type="ARBA" id="ARBA00022840"/>
    </source>
</evidence>
<evidence type="ECO:0000256" key="7">
    <source>
        <dbReference type="ARBA" id="ARBA00022759"/>
    </source>
</evidence>
<evidence type="ECO:0000256" key="13">
    <source>
        <dbReference type="ARBA" id="ARBA00022932"/>
    </source>
</evidence>
<evidence type="ECO:0000259" key="20">
    <source>
        <dbReference type="PROSITE" id="PS50994"/>
    </source>
</evidence>
<dbReference type="InterPro" id="IPR039537">
    <property type="entry name" value="Retrotran_Ty1/copia-like"/>
</dbReference>
<dbReference type="EMBL" id="BQNB010009504">
    <property type="protein sequence ID" value="GJS64424.1"/>
    <property type="molecule type" value="Genomic_DNA"/>
</dbReference>
<dbReference type="PANTHER" id="PTHR42648:SF11">
    <property type="entry name" value="TRANSPOSON TY4-P GAG-POL POLYPROTEIN"/>
    <property type="match status" value="1"/>
</dbReference>
<feature type="domain" description="Integrase catalytic" evidence="20">
    <location>
        <begin position="949"/>
        <end position="1124"/>
    </location>
</feature>
<dbReference type="InterPro" id="IPR001584">
    <property type="entry name" value="Integrase_cat-core"/>
</dbReference>
<keyword evidence="4" id="KW-0540">Nuclease</keyword>
<keyword evidence="6" id="KW-0547">Nucleotide-binding</keyword>
<dbReference type="SUPFAM" id="SSF53098">
    <property type="entry name" value="Ribonuclease H-like"/>
    <property type="match status" value="1"/>
</dbReference>
<keyword evidence="17" id="KW-0863">Zinc-finger</keyword>
<dbReference type="InterPro" id="IPR036397">
    <property type="entry name" value="RNaseH_sf"/>
</dbReference>
<evidence type="ECO:0000256" key="6">
    <source>
        <dbReference type="ARBA" id="ARBA00022741"/>
    </source>
</evidence>
<organism evidence="21 22">
    <name type="scientific">Tanacetum coccineum</name>
    <dbReference type="NCBI Taxonomy" id="301880"/>
    <lineage>
        <taxon>Eukaryota</taxon>
        <taxon>Viridiplantae</taxon>
        <taxon>Streptophyta</taxon>
        <taxon>Embryophyta</taxon>
        <taxon>Tracheophyta</taxon>
        <taxon>Spermatophyta</taxon>
        <taxon>Magnoliopsida</taxon>
        <taxon>eudicotyledons</taxon>
        <taxon>Gunneridae</taxon>
        <taxon>Pentapetalae</taxon>
        <taxon>asterids</taxon>
        <taxon>campanulids</taxon>
        <taxon>Asterales</taxon>
        <taxon>Asteraceae</taxon>
        <taxon>Asteroideae</taxon>
        <taxon>Anthemideae</taxon>
        <taxon>Anthemidinae</taxon>
        <taxon>Tanacetum</taxon>
    </lineage>
</organism>
<keyword evidence="8" id="KW-0378">Hydrolase</keyword>
<dbReference type="InterPro" id="IPR025724">
    <property type="entry name" value="GAG-pre-integrase_dom"/>
</dbReference>
<name>A0ABQ4XGT8_9ASTR</name>
<keyword evidence="10" id="KW-0460">Magnesium</keyword>
<dbReference type="Gene3D" id="4.10.60.10">
    <property type="entry name" value="Zinc finger, CCHC-type"/>
    <property type="match status" value="1"/>
</dbReference>
<evidence type="ECO:0000256" key="14">
    <source>
        <dbReference type="ARBA" id="ARBA00023113"/>
    </source>
</evidence>
<keyword evidence="15" id="KW-0233">DNA recombination</keyword>
<gene>
    <name evidence="21" type="ORF">Tco_0678988</name>
</gene>
<keyword evidence="11" id="KW-0229">DNA integration</keyword>
<keyword evidence="12" id="KW-0695">RNA-directed DNA polymerase</keyword>
<dbReference type="InterPro" id="IPR036875">
    <property type="entry name" value="Znf_CCHC_sf"/>
</dbReference>
<evidence type="ECO:0000256" key="1">
    <source>
        <dbReference type="ARBA" id="ARBA00002180"/>
    </source>
</evidence>
<dbReference type="Pfam" id="PF00098">
    <property type="entry name" value="zf-CCHC"/>
    <property type="match status" value="1"/>
</dbReference>
<keyword evidence="13" id="KW-0808">Transferase</keyword>